<evidence type="ECO:0000256" key="3">
    <source>
        <dbReference type="ARBA" id="ARBA00023055"/>
    </source>
</evidence>
<evidence type="ECO:0000259" key="9">
    <source>
        <dbReference type="PROSITE" id="PS51847"/>
    </source>
</evidence>
<feature type="region of interest" description="Disordered" evidence="6">
    <location>
        <begin position="84"/>
        <end position="127"/>
    </location>
</feature>
<dbReference type="PANTHER" id="PTHR46980:SF2">
    <property type="entry name" value="TRICALBIN-1-RELATED"/>
    <property type="match status" value="1"/>
</dbReference>
<keyword evidence="3" id="KW-0445">Lipid transport</keyword>
<evidence type="ECO:0000313" key="11">
    <source>
        <dbReference type="Proteomes" id="UP000242875"/>
    </source>
</evidence>
<evidence type="ECO:0000256" key="6">
    <source>
        <dbReference type="SAM" id="MobiDB-lite"/>
    </source>
</evidence>
<evidence type="ECO:0000256" key="1">
    <source>
        <dbReference type="ARBA" id="ARBA00004370"/>
    </source>
</evidence>
<evidence type="ECO:0000256" key="4">
    <source>
        <dbReference type="ARBA" id="ARBA00023121"/>
    </source>
</evidence>
<organism evidence="10 11">
    <name type="scientific">Bifiguratus adelaidae</name>
    <dbReference type="NCBI Taxonomy" id="1938954"/>
    <lineage>
        <taxon>Eukaryota</taxon>
        <taxon>Fungi</taxon>
        <taxon>Fungi incertae sedis</taxon>
        <taxon>Mucoromycota</taxon>
        <taxon>Mucoromycotina</taxon>
        <taxon>Endogonomycetes</taxon>
        <taxon>Endogonales</taxon>
        <taxon>Endogonales incertae sedis</taxon>
        <taxon>Bifiguratus</taxon>
    </lineage>
</organism>
<dbReference type="Pfam" id="PF24920">
    <property type="entry name" value="C2_TCB1"/>
    <property type="match status" value="1"/>
</dbReference>
<feature type="domain" description="C2" evidence="8">
    <location>
        <begin position="1385"/>
        <end position="1502"/>
    </location>
</feature>
<feature type="domain" description="C2" evidence="8">
    <location>
        <begin position="755"/>
        <end position="873"/>
    </location>
</feature>
<feature type="transmembrane region" description="Helical" evidence="7">
    <location>
        <begin position="228"/>
        <end position="245"/>
    </location>
</feature>
<feature type="region of interest" description="Disordered" evidence="6">
    <location>
        <begin position="940"/>
        <end position="969"/>
    </location>
</feature>
<dbReference type="GO" id="GO:0016020">
    <property type="term" value="C:membrane"/>
    <property type="evidence" value="ECO:0007669"/>
    <property type="project" value="UniProtKB-SubCell"/>
</dbReference>
<name>A0A261Y1E6_9FUNG</name>
<accession>A0A261Y1E6</accession>
<evidence type="ECO:0000256" key="7">
    <source>
        <dbReference type="SAM" id="Phobius"/>
    </source>
</evidence>
<dbReference type="InterPro" id="IPR031468">
    <property type="entry name" value="SMP_LBD"/>
</dbReference>
<feature type="domain" description="C2" evidence="8">
    <location>
        <begin position="474"/>
        <end position="593"/>
    </location>
</feature>
<dbReference type="Proteomes" id="UP000242875">
    <property type="component" value="Unassembled WGS sequence"/>
</dbReference>
<evidence type="ECO:0000256" key="5">
    <source>
        <dbReference type="ARBA" id="ARBA00023136"/>
    </source>
</evidence>
<feature type="region of interest" description="Disordered" evidence="6">
    <location>
        <begin position="1323"/>
        <end position="1347"/>
    </location>
</feature>
<sequence>MEGRVPPGGRDSTNSVSDTGIVQCDAPVHVFEEDESAEKKSAQTEARLPPTFIPETVSQISKQIDQTHAQGTMASGIVNGARPLGRRLSGSSHVSAQSSRISASLASPSVPSSASPVVSDFPSTPTVPPGTFPDAKLGWNAFQDPNIDLRSLFPDSKSPTAPSFRSRSMSISSGAPSTKSATTSYQAFDSDLLAHFLKDQLYGQWYHNAGIVFVVAFASFVLGRFGAGLAVVIVFAAICATYFNTSLNRMRRNLRSDIKRELIATRLDDDVESLEWVNNFMSRFWIIFEPVLSGLVVAIVDSTLKDFTPSYIDSIRLSQFTLGTKPPRMEWVKTHPRTEPDVVWMDWKANFHPAEMGDTEYGGGTSRVNPKIVLSIRVGNGVVGAGYPILVENMAFSGLLRFRIKLMSRSPYVQHVGVSFLEKPLFDFSLKPIGGQTFGVDVMSLIPGLASFIQSQTHVILKPMMYEPNVFHLDIDALFNGPSAAELEAAIGIMTITVRSATGLHNMGAVGTCDPYVVISTQEDGELARTTIKENNTVPRWEETFHVLVHSLKDILSFELVDYNAKRRHVLLGYSNVDMRAFQEKPQAWNETLMVLRAGKVMGEFNVDMLYSPVTVASEMTEAQAIAYDAIETGIMTVSIYACSDLEGRRNAKSLNPYVKLLVNDKEKFKTHTIRRSTNPVFDEHFEMAVTDKRSVQLTFHIHEDRDVTDARGMGTLRISLVELLEALKEKQDWFKLEGSAKGKIRLGLIWRPVQMAGQSAPLRAVWTPPIGVVRFSIVGAKDLRNVEGITGGKSDPYVRIIDNGQVRARTSVIDNNLNPVWNEFLYVPVHNLGDQLIIECLDWNAVQKDRTLGVIGFNAKDVINVEDIGGKRHYTAIEQAPTWQPLRSIDENKAKGALRLRAEFYPSGSSPFFTSQSSAIWLTEDEVAKIVADVEAKLNRTADSKEEPPATSEPDEDKPETEMEPLPEAPVKPTIDAEALLAQQSGIFILTIHEAKLPADVSAFVEVYVDSGDRQYITKGSRGRSLHFNETTDFFVKEMDFSRIRLRIKDTSHMDEKTDLVLCQWSGQVKDLILMSLDALEVDQQEPGAGKSEVTPFWFSTDGNLPGQIQLSFRYIPLQDFRLDPNESIENQGFLKVTLLSAAGLRGVDRSGTSDPYIVAFCNGDRVFKSRVYKKTLTPTFKDEQFQIALKSKNSTEISFEVYDWDQIGRPTLLGVAKTDLRTTTLEAFEAKALNLPLSHNGEPAGQLECRVLWQPQLLITKKTGTVFNDATTITTMSSLEGSDEFTGITRINSKFGVFHKKNKKQSITSGTLNSDDASIISQGSFRSDRPSLFSRRTTSSPKSIVKQPSLASLNLTKTEDSLRQPSLASLNLTNTEDSVRSSSFVADQASISGHSHEGARGVLTIIVLAAKHLRSVDANGFSDPYVKLYTRSGVFFKTKIKKKNLAPEWNETTTLEVSQSTGPIMVKVKDYNALQNDVDLGKVELDLWRLIEPKEDDVSVFEDWFNLEPPGSGQIKIHLQFVPSPE</sequence>
<keyword evidence="7" id="KW-0812">Transmembrane</keyword>
<feature type="compositionally biased region" description="Low complexity" evidence="6">
    <location>
        <begin position="161"/>
        <end position="177"/>
    </location>
</feature>
<keyword evidence="7" id="KW-1133">Transmembrane helix</keyword>
<keyword evidence="2" id="KW-0813">Transport</keyword>
<dbReference type="GO" id="GO:0008289">
    <property type="term" value="F:lipid binding"/>
    <property type="evidence" value="ECO:0007669"/>
    <property type="project" value="UniProtKB-KW"/>
</dbReference>
<feature type="domain" description="SMP-LTD" evidence="9">
    <location>
        <begin position="270"/>
        <end position="476"/>
    </location>
</feature>
<comment type="caution">
    <text evidence="10">The sequence shown here is derived from an EMBL/GenBank/DDBJ whole genome shotgun (WGS) entry which is preliminary data.</text>
</comment>
<dbReference type="PROSITE" id="PS50004">
    <property type="entry name" value="C2"/>
    <property type="match status" value="5"/>
</dbReference>
<dbReference type="Pfam" id="PF00168">
    <property type="entry name" value="C2"/>
    <property type="match status" value="5"/>
</dbReference>
<evidence type="ECO:0000256" key="2">
    <source>
        <dbReference type="ARBA" id="ARBA00022448"/>
    </source>
</evidence>
<dbReference type="InterPro" id="IPR000008">
    <property type="entry name" value="C2_dom"/>
</dbReference>
<reference evidence="10 11" key="1">
    <citation type="journal article" date="2017" name="Mycologia">
        <title>Bifiguratus adelaidae, gen. et sp. nov., a new member of Mucoromycotina in endophytic and soil-dwelling habitats.</title>
        <authorList>
            <person name="Torres-Cruz T.J."/>
            <person name="Billingsley Tobias T.L."/>
            <person name="Almatruk M."/>
            <person name="Hesse C."/>
            <person name="Kuske C.R."/>
            <person name="Desiro A."/>
            <person name="Benucci G.M."/>
            <person name="Bonito G."/>
            <person name="Stajich J.E."/>
            <person name="Dunlap C."/>
            <person name="Arnold A.E."/>
            <person name="Porras-Alfaro A."/>
        </authorList>
    </citation>
    <scope>NUCLEOTIDE SEQUENCE [LARGE SCALE GENOMIC DNA]</scope>
    <source>
        <strain evidence="10 11">AZ0501</strain>
    </source>
</reference>
<evidence type="ECO:0000259" key="8">
    <source>
        <dbReference type="PROSITE" id="PS50004"/>
    </source>
</evidence>
<keyword evidence="5 7" id="KW-0472">Membrane</keyword>
<protein>
    <submittedName>
        <fullName evidence="10">Uncharacterized protein</fullName>
    </submittedName>
</protein>
<dbReference type="PANTHER" id="PTHR46980">
    <property type="entry name" value="TRICALBIN-1-RELATED"/>
    <property type="match status" value="1"/>
</dbReference>
<dbReference type="SUPFAM" id="SSF49562">
    <property type="entry name" value="C2 domain (Calcium/lipid-binding domain, CaLB)"/>
    <property type="match status" value="5"/>
</dbReference>
<proteinExistence type="predicted"/>
<dbReference type="CDD" id="cd21678">
    <property type="entry name" value="SMP_TCB"/>
    <property type="match status" value="1"/>
</dbReference>
<dbReference type="OrthoDB" id="1029639at2759"/>
<feature type="region of interest" description="Disordered" evidence="6">
    <location>
        <begin position="1"/>
        <end position="22"/>
    </location>
</feature>
<dbReference type="Gene3D" id="2.60.40.150">
    <property type="entry name" value="C2 domain"/>
    <property type="match status" value="5"/>
</dbReference>
<dbReference type="GO" id="GO:0006869">
    <property type="term" value="P:lipid transport"/>
    <property type="evidence" value="ECO:0007669"/>
    <property type="project" value="UniProtKB-KW"/>
</dbReference>
<dbReference type="Pfam" id="PF25669">
    <property type="entry name" value="SMP_MUG190-like"/>
    <property type="match status" value="1"/>
</dbReference>
<keyword evidence="4" id="KW-0446">Lipid-binding</keyword>
<feature type="region of interest" description="Disordered" evidence="6">
    <location>
        <begin position="33"/>
        <end position="52"/>
    </location>
</feature>
<keyword evidence="11" id="KW-1185">Reference proteome</keyword>
<dbReference type="SMART" id="SM00239">
    <property type="entry name" value="C2"/>
    <property type="match status" value="6"/>
</dbReference>
<feature type="compositionally biased region" description="Polar residues" evidence="6">
    <location>
        <begin position="11"/>
        <end position="20"/>
    </location>
</feature>
<evidence type="ECO:0000313" key="10">
    <source>
        <dbReference type="EMBL" id="OZJ04432.1"/>
    </source>
</evidence>
<feature type="domain" description="C2" evidence="8">
    <location>
        <begin position="1106"/>
        <end position="1235"/>
    </location>
</feature>
<gene>
    <name evidence="10" type="ORF">BZG36_02903</name>
</gene>
<dbReference type="InterPro" id="IPR056910">
    <property type="entry name" value="TCB1-3_C2"/>
</dbReference>
<feature type="domain" description="C2" evidence="8">
    <location>
        <begin position="618"/>
        <end position="735"/>
    </location>
</feature>
<feature type="compositionally biased region" description="Low complexity" evidence="6">
    <location>
        <begin position="91"/>
        <end position="119"/>
    </location>
</feature>
<dbReference type="InterPro" id="IPR035892">
    <property type="entry name" value="C2_domain_sf"/>
</dbReference>
<dbReference type="InterPro" id="IPR052455">
    <property type="entry name" value="Tricalbin_domain"/>
</dbReference>
<feature type="compositionally biased region" description="Acidic residues" evidence="6">
    <location>
        <begin position="954"/>
        <end position="966"/>
    </location>
</feature>
<feature type="transmembrane region" description="Helical" evidence="7">
    <location>
        <begin position="205"/>
        <end position="222"/>
    </location>
</feature>
<dbReference type="EMBL" id="MVBO01000041">
    <property type="protein sequence ID" value="OZJ04432.1"/>
    <property type="molecule type" value="Genomic_DNA"/>
</dbReference>
<comment type="subcellular location">
    <subcellularLocation>
        <location evidence="1">Membrane</location>
    </subcellularLocation>
</comment>
<dbReference type="PROSITE" id="PS51847">
    <property type="entry name" value="SMP"/>
    <property type="match status" value="1"/>
</dbReference>
<feature type="compositionally biased region" description="Basic and acidic residues" evidence="6">
    <location>
        <begin position="940"/>
        <end position="949"/>
    </location>
</feature>
<feature type="region of interest" description="Disordered" evidence="6">
    <location>
        <begin position="154"/>
        <end position="178"/>
    </location>
</feature>